<dbReference type="InterPro" id="IPR020908">
    <property type="entry name" value="UPF0738"/>
</dbReference>
<gene>
    <name evidence="2" type="ORF">SAMD00020551_4820</name>
</gene>
<accession>A0A0A8XEL5</accession>
<dbReference type="AlphaFoldDB" id="A0A0A8XEL5"/>
<dbReference type="HAMAP" id="MF_01861">
    <property type="entry name" value="UPF0738"/>
    <property type="match status" value="1"/>
</dbReference>
<comment type="caution">
    <text evidence="2">The sequence shown here is derived from an EMBL/GenBank/DDBJ whole genome shotgun (WGS) entry which is preliminary data.</text>
</comment>
<organism evidence="2 3">
    <name type="scientific">Mesobacillus selenatarsenatis (strain DSM 18680 / JCM 14380 / FERM P-15431 / SF-1)</name>
    <dbReference type="NCBI Taxonomy" id="1321606"/>
    <lineage>
        <taxon>Bacteria</taxon>
        <taxon>Bacillati</taxon>
        <taxon>Bacillota</taxon>
        <taxon>Bacilli</taxon>
        <taxon>Bacillales</taxon>
        <taxon>Bacillaceae</taxon>
        <taxon>Mesobacillus</taxon>
    </lineage>
</organism>
<proteinExistence type="inferred from homology"/>
<name>A0A0A8XEL5_MESS1</name>
<evidence type="ECO:0000313" key="3">
    <source>
        <dbReference type="Proteomes" id="UP000031014"/>
    </source>
</evidence>
<dbReference type="STRING" id="1321606.SAMD00020551_4820"/>
<protein>
    <recommendedName>
        <fullName evidence="1">UPF0738 protein SAMD00020551_4820</fullName>
    </recommendedName>
</protein>
<comment type="similarity">
    <text evidence="1">Belongs to the UPF0738 family.</text>
</comment>
<keyword evidence="3" id="KW-1185">Reference proteome</keyword>
<dbReference type="EMBL" id="BASE01000134">
    <property type="protein sequence ID" value="GAM16591.1"/>
    <property type="molecule type" value="Genomic_DNA"/>
</dbReference>
<sequence length="141" mass="15858">MVRYDKIKKIMEVEEMSQRILIIDAKIENNELLLSTDIETGLGDFAPTGQMLVDSDQLSFIYILDKEDGYHYITIPAGTWNVIQEGLQSGLETYLSNNGGKLKLDGFHSEMKYLIENINGNSNYGEEMVTKVEQVFAAPSA</sequence>
<dbReference type="Pfam" id="PF19785">
    <property type="entry name" value="UPF0738"/>
    <property type="match status" value="1"/>
</dbReference>
<reference evidence="2 3" key="1">
    <citation type="submission" date="2013-06" db="EMBL/GenBank/DDBJ databases">
        <title>Whole genome shotgun sequence of Bacillus selenatarsenatis SF-1.</title>
        <authorList>
            <person name="Kuroda M."/>
            <person name="Sei K."/>
            <person name="Yamashita M."/>
            <person name="Ike M."/>
        </authorList>
    </citation>
    <scope>NUCLEOTIDE SEQUENCE [LARGE SCALE GENOMIC DNA]</scope>
    <source>
        <strain evidence="2 3">SF-1</strain>
    </source>
</reference>
<dbReference type="Proteomes" id="UP000031014">
    <property type="component" value="Unassembled WGS sequence"/>
</dbReference>
<evidence type="ECO:0000313" key="2">
    <source>
        <dbReference type="EMBL" id="GAM16591.1"/>
    </source>
</evidence>
<evidence type="ECO:0000256" key="1">
    <source>
        <dbReference type="HAMAP-Rule" id="MF_01861"/>
    </source>
</evidence>